<organism evidence="2 3">
    <name type="scientific">Cadophora malorum</name>
    <dbReference type="NCBI Taxonomy" id="108018"/>
    <lineage>
        <taxon>Eukaryota</taxon>
        <taxon>Fungi</taxon>
        <taxon>Dikarya</taxon>
        <taxon>Ascomycota</taxon>
        <taxon>Pezizomycotina</taxon>
        <taxon>Leotiomycetes</taxon>
        <taxon>Helotiales</taxon>
        <taxon>Ploettnerulaceae</taxon>
        <taxon>Cadophora</taxon>
    </lineage>
</organism>
<evidence type="ECO:0000313" key="3">
    <source>
        <dbReference type="Proteomes" id="UP000664132"/>
    </source>
</evidence>
<dbReference type="EMBL" id="JAFJYH010000019">
    <property type="protein sequence ID" value="KAG4424544.1"/>
    <property type="molecule type" value="Genomic_DNA"/>
</dbReference>
<sequence length="387" mass="42826">MKASPLPTEFFAQSSIDKDNMSALPRESCGWLLTSPFTAIVSRMHLGGTPRSQSLAANDIMAEHEVDHGTIDFQVPPEDFQDLCSSSSLRSSGESDSWVMEDMFEPSQFSPTYTNNHSSFDSSLSQLEDEEQIWRMWDTNEDFVSPKPLLYPIISDPVKVRDHGQLGTTRKLPSQIQSGIQSRKASQLSRSSATRSPRRFAGAPIVPTSPVAKTFYSAFPSDTQAVPKLHQRYHEKCDSLPAPTEPRLRPQRSRAMTTPAPSGPSIGQATLPSSRNAPAATDLESQSSSECLFMRSAPVSPQYPHFHERDLMDMMVETSAFSDDEDDENEDGPGFVGAMKSVLNLGRSTSNTELDKLSVEKGSGKVARRNLSDTLNSWFKKKKRVTL</sequence>
<reference evidence="2" key="1">
    <citation type="submission" date="2021-02" db="EMBL/GenBank/DDBJ databases">
        <title>Genome sequence Cadophora malorum strain M34.</title>
        <authorList>
            <person name="Stefanovic E."/>
            <person name="Vu D."/>
            <person name="Scully C."/>
            <person name="Dijksterhuis J."/>
            <person name="Roader J."/>
            <person name="Houbraken J."/>
        </authorList>
    </citation>
    <scope>NUCLEOTIDE SEQUENCE</scope>
    <source>
        <strain evidence="2">M34</strain>
    </source>
</reference>
<feature type="compositionally biased region" description="Polar residues" evidence="1">
    <location>
        <begin position="167"/>
        <end position="195"/>
    </location>
</feature>
<gene>
    <name evidence="2" type="ORF">IFR04_002254</name>
</gene>
<feature type="compositionally biased region" description="Polar residues" evidence="1">
    <location>
        <begin position="254"/>
        <end position="276"/>
    </location>
</feature>
<feature type="region of interest" description="Disordered" evidence="1">
    <location>
        <begin position="235"/>
        <end position="285"/>
    </location>
</feature>
<keyword evidence="3" id="KW-1185">Reference proteome</keyword>
<name>A0A8H7WGM5_9HELO</name>
<feature type="region of interest" description="Disordered" evidence="1">
    <location>
        <begin position="167"/>
        <end position="204"/>
    </location>
</feature>
<evidence type="ECO:0000256" key="1">
    <source>
        <dbReference type="SAM" id="MobiDB-lite"/>
    </source>
</evidence>
<protein>
    <submittedName>
        <fullName evidence="2">Uncharacterized protein</fullName>
    </submittedName>
</protein>
<accession>A0A8H7WGM5</accession>
<evidence type="ECO:0000313" key="2">
    <source>
        <dbReference type="EMBL" id="KAG4424544.1"/>
    </source>
</evidence>
<comment type="caution">
    <text evidence="2">The sequence shown here is derived from an EMBL/GenBank/DDBJ whole genome shotgun (WGS) entry which is preliminary data.</text>
</comment>
<dbReference type="AlphaFoldDB" id="A0A8H7WGM5"/>
<dbReference type="Proteomes" id="UP000664132">
    <property type="component" value="Unassembled WGS sequence"/>
</dbReference>
<dbReference type="OrthoDB" id="3565304at2759"/>
<proteinExistence type="predicted"/>